<accession>A0A316B2X1</accession>
<dbReference type="CDD" id="cd00063">
    <property type="entry name" value="FN3"/>
    <property type="match status" value="1"/>
</dbReference>
<gene>
    <name evidence="2" type="ORF">CLV98_1096</name>
</gene>
<name>A0A316B2X1_9BACT</name>
<dbReference type="SUPFAM" id="SSF49265">
    <property type="entry name" value="Fibronectin type III"/>
    <property type="match status" value="1"/>
</dbReference>
<sequence>MKVLVKKLKYGWLISILVLNFTTLWANASPVRFQNGQAIFVLQDHLHHAFYWWPTTLLNYQVQFDGPINSQDFKLVHQEKNQEVPFQFSNARTTADGRYLVTLSFLSDLPSGTTKTFVLEKGNQAFTPITEQQQQETIVIQTSKLTVRIPSSLPAQGNVPGPVIQVSQSGREAMGNSEFNSGTKKLINIQTERLASGPVFTTYQVTYTFSDSATYQATIKCVQDYDFVELVEEMSGIAPKEKVKWSMVWKGFNPTHRQAPNHPFGQPGTITSQGDSPQAQTYGASPGFGRFVWERIDQTKLSFHHGIMPDGEEGKIPFEIGNFEPWPAERTITSTLFWDARGGQSLGVFAEDLSRWDDKDYSIWHSAKLLNVSFYYRNGLLSWDLPLSEGSRSLGLSCYAHQQDIDYMNGLEALNKPQQHPLGFTYKAEISQLSYNAFLQNRFGTIHLDKIKDWTLTYPDSSVAAPVIFKDGKLKSSASFVKDFLSNYYISELPFSGTRQNSGYGPVPARQFTEKWIDGLNRFYPSLTPEERRRVTAMFLFHAYVAADEAYMPMKHMLSGHPNFLADVKSIPALAAFQFPKHPEAENWADLFEKYVDLNTHYHTRPTVEAWNATGGRWTENLGTYVWAFLRPTIRSTFLLNQTEAAKNRMAGSQTASIGNWILNSLSAPYDGESLDFYRNKDGGLDHHFWGIVTQGEGSRRVHPPQGAHSARRKAASSLWMMGTLLDHYDPVLGENLRYVSKPTDDDQEAFANKPEAFRELMYPQEGYDTGTKPDFKSIKLTGYGTILRAGVDTPDELSVHLSQIDPGPNYRWGVPAEGGTGGIYFYAGGKSYSHNGREDVGDRRLQDTDLMTNFGVFKDGHFKSIGQNVLHRPLYDFGVGQFTEITSSETSAYAWPDYQSRSVMLIDKDYFITYDDVYNNNIGGRFSWFTHPDEELPNIEVIRVGTGKGKINKTQLTGAESKGVWYDGMGDFMVFVSHKKGFKVVPTTFGCQIETPSNQTDLIFRSDQEMQARGETYRFLGTAGFIRKHRDGRQEMALFHGKYIGNGDFRVLTSDPDAGVSVSLKDHQEMDGRFYSPTKATITLEWTAAIPPNLKLYIDGRRESFKIEGHGFSVDFPAGPHSWQLTSGLPIPARPQIMASENDHRKVQLMFTEAAGASKYRIEMSLDGCKTWQTVGETAKTTYSLSAPDAHSKVHARIIAFNADHHSESTPAYPVYFLKEKPHFPDGLKLGISNNRVVLSWGQVLGCNTYKLYRRKRGANRFELLYSGSDRHYTDELSEGILYEYAVSAQNKNGQSILSFPVSTDPDSWLQWDPKPGEPFRRTSNGASEADAMYYPE</sequence>
<dbReference type="RefSeq" id="WP_109675690.1">
    <property type="nucleotide sequence ID" value="NZ_QGDT01000009.1"/>
</dbReference>
<evidence type="ECO:0000313" key="2">
    <source>
        <dbReference type="EMBL" id="PWJ56897.1"/>
    </source>
</evidence>
<dbReference type="Proteomes" id="UP000245880">
    <property type="component" value="Unassembled WGS sequence"/>
</dbReference>
<dbReference type="EMBL" id="QGDT01000009">
    <property type="protein sequence ID" value="PWJ56897.1"/>
    <property type="molecule type" value="Genomic_DNA"/>
</dbReference>
<dbReference type="OrthoDB" id="4309433at2"/>
<dbReference type="InterPro" id="IPR036116">
    <property type="entry name" value="FN3_sf"/>
</dbReference>
<dbReference type="InterPro" id="IPR013783">
    <property type="entry name" value="Ig-like_fold"/>
</dbReference>
<reference evidence="2 3" key="1">
    <citation type="submission" date="2018-03" db="EMBL/GenBank/DDBJ databases">
        <title>Genomic Encyclopedia of Archaeal and Bacterial Type Strains, Phase II (KMG-II): from individual species to whole genera.</title>
        <authorList>
            <person name="Goeker M."/>
        </authorList>
    </citation>
    <scope>NUCLEOTIDE SEQUENCE [LARGE SCALE GENOMIC DNA]</scope>
    <source>
        <strain evidence="2 3">DSM 100346</strain>
    </source>
</reference>
<evidence type="ECO:0000313" key="3">
    <source>
        <dbReference type="Proteomes" id="UP000245880"/>
    </source>
</evidence>
<feature type="region of interest" description="Disordered" evidence="1">
    <location>
        <begin position="1311"/>
        <end position="1338"/>
    </location>
</feature>
<evidence type="ECO:0000256" key="1">
    <source>
        <dbReference type="SAM" id="MobiDB-lite"/>
    </source>
</evidence>
<comment type="caution">
    <text evidence="2">The sequence shown here is derived from an EMBL/GenBank/DDBJ whole genome shotgun (WGS) entry which is preliminary data.</text>
</comment>
<evidence type="ECO:0008006" key="4">
    <source>
        <dbReference type="Google" id="ProtNLM"/>
    </source>
</evidence>
<protein>
    <recommendedName>
        <fullName evidence="4">Fibronectin type-III domain-containing protein</fullName>
    </recommendedName>
</protein>
<keyword evidence="3" id="KW-1185">Reference proteome</keyword>
<dbReference type="InterPro" id="IPR003961">
    <property type="entry name" value="FN3_dom"/>
</dbReference>
<dbReference type="Gene3D" id="2.60.40.10">
    <property type="entry name" value="Immunoglobulins"/>
    <property type="match status" value="2"/>
</dbReference>
<proteinExistence type="predicted"/>
<organism evidence="2 3">
    <name type="scientific">Dyadobacter jejuensis</name>
    <dbReference type="NCBI Taxonomy" id="1082580"/>
    <lineage>
        <taxon>Bacteria</taxon>
        <taxon>Pseudomonadati</taxon>
        <taxon>Bacteroidota</taxon>
        <taxon>Cytophagia</taxon>
        <taxon>Cytophagales</taxon>
        <taxon>Spirosomataceae</taxon>
        <taxon>Dyadobacter</taxon>
    </lineage>
</organism>